<dbReference type="PROSITE" id="PS50195">
    <property type="entry name" value="PX"/>
    <property type="match status" value="1"/>
</dbReference>
<dbReference type="InterPro" id="IPR027267">
    <property type="entry name" value="AH/BAR_dom_sf"/>
</dbReference>
<dbReference type="CDD" id="cd07623">
    <property type="entry name" value="BAR_SNX1_2"/>
    <property type="match status" value="1"/>
</dbReference>
<dbReference type="Pfam" id="PF00787">
    <property type="entry name" value="PX"/>
    <property type="match status" value="1"/>
</dbReference>
<evidence type="ECO:0000259" key="12">
    <source>
        <dbReference type="PROSITE" id="PS50195"/>
    </source>
</evidence>
<feature type="compositionally biased region" description="Polar residues" evidence="11">
    <location>
        <begin position="26"/>
        <end position="36"/>
    </location>
</feature>
<dbReference type="GO" id="GO:0034498">
    <property type="term" value="P:early endosome to Golgi transport"/>
    <property type="evidence" value="ECO:0007669"/>
    <property type="project" value="TreeGrafter"/>
</dbReference>
<dbReference type="EMBL" id="JAODUO010000718">
    <property type="protein sequence ID" value="KAK2175634.1"/>
    <property type="molecule type" value="Genomic_DNA"/>
</dbReference>
<dbReference type="GO" id="GO:0010008">
    <property type="term" value="C:endosome membrane"/>
    <property type="evidence" value="ECO:0007669"/>
    <property type="project" value="TreeGrafter"/>
</dbReference>
<dbReference type="SUPFAM" id="SSF64268">
    <property type="entry name" value="PX domain"/>
    <property type="match status" value="1"/>
</dbReference>
<keyword evidence="10" id="KW-0472">Membrane</keyword>
<dbReference type="GO" id="GO:0098796">
    <property type="term" value="C:membrane protein complex"/>
    <property type="evidence" value="ECO:0007669"/>
    <property type="project" value="UniProtKB-ARBA"/>
</dbReference>
<comment type="subcellular location">
    <subcellularLocation>
        <location evidence="2">Cytoplasm</location>
    </subcellularLocation>
    <subcellularLocation>
        <location evidence="3">Golgi apparatus</location>
    </subcellularLocation>
    <subcellularLocation>
        <location evidence="1">Membrane</location>
        <topology evidence="1">Peripheral membrane protein</topology>
        <orientation evidence="1">Cytoplasmic side</orientation>
    </subcellularLocation>
</comment>
<feature type="domain" description="PX" evidence="12">
    <location>
        <begin position="147"/>
        <end position="276"/>
    </location>
</feature>
<feature type="compositionally biased region" description="Basic and acidic residues" evidence="11">
    <location>
        <begin position="39"/>
        <end position="48"/>
    </location>
</feature>
<evidence type="ECO:0000313" key="14">
    <source>
        <dbReference type="Proteomes" id="UP001209878"/>
    </source>
</evidence>
<evidence type="ECO:0000256" key="7">
    <source>
        <dbReference type="ARBA" id="ARBA00022553"/>
    </source>
</evidence>
<keyword evidence="9" id="KW-0333">Golgi apparatus</keyword>
<feature type="region of interest" description="Disordered" evidence="11">
    <location>
        <begin position="1"/>
        <end position="93"/>
    </location>
</feature>
<keyword evidence="14" id="KW-1185">Reference proteome</keyword>
<dbReference type="InterPro" id="IPR015404">
    <property type="entry name" value="Vps5_C"/>
</dbReference>
<sequence length="620" mass="70230">MAEDREPPPLFEDEETVRKQEDNEDLFTSVSESSPATLEDVKLGNEKEEEKEDAEDKEDIFADAVNEVSLADSPEKAKSDIVSTNNDTSSSIKHDVTNSNVAAAVTKPQSLSLPSTVGRNSPEVDYMSLSRPEADVEEEEEEEGSQFNIEITVTEPRKMGDGMNAYMAYRVNTKTTIPQFSRAEMSVYRRFSDFLGLHEKLVEKHQARGMIVPPAPEKSIVGMTKIKMMKEEAGSADFVEKRRASLERYLNRTAKQPQLTTDPTFIEFLQLDDELPKSTSTSALSGAGMLRLFGKVGDSISKMTFKMDETDQWFEEKQQQIEALDQQLRKLHASIEALVIHRKDLAVNTGNFAKSAAMVGNAEEHTALSRALSQLAEIEERIDQLHMDQADADFFVLSELIKDYVGMVSAVKETQWAGNFYLGCHHPICDFCVMPMYLAVNTGNFAKSAAMVGNAEEHTALSRALSQLAEIEERIDQLHMDQADADFFVLSELIKDYVGMVSAVKGVFHERVKCFRMWKDAEMNLTKKREVRAKLELARKMDKIPSVNQEITQLEMKVEQGERDFEAISKTIRKEVVRFERQRVRDFKSTIINYLESLMNNQQQLIKYWESFLPEAKAIA</sequence>
<dbReference type="AlphaFoldDB" id="A0AAD9KQS5"/>
<keyword evidence="6" id="KW-0963">Cytoplasm</keyword>
<evidence type="ECO:0000256" key="8">
    <source>
        <dbReference type="ARBA" id="ARBA00022927"/>
    </source>
</evidence>
<dbReference type="PANTHER" id="PTHR10555">
    <property type="entry name" value="SORTING NEXIN"/>
    <property type="match status" value="1"/>
</dbReference>
<dbReference type="InterPro" id="IPR001683">
    <property type="entry name" value="PX_dom"/>
</dbReference>
<feature type="compositionally biased region" description="Acidic residues" evidence="11">
    <location>
        <begin position="49"/>
        <end position="58"/>
    </location>
</feature>
<comment type="caution">
    <text evidence="13">The sequence shown here is derived from an EMBL/GenBank/DDBJ whole genome shotgun (WGS) entry which is preliminary data.</text>
</comment>
<dbReference type="Gene3D" id="1.20.1270.60">
    <property type="entry name" value="Arfaptin homology (AH) domain/BAR domain"/>
    <property type="match status" value="2"/>
</dbReference>
<evidence type="ECO:0000256" key="1">
    <source>
        <dbReference type="ARBA" id="ARBA00004287"/>
    </source>
</evidence>
<accession>A0AAD9KQS5</accession>
<keyword evidence="5" id="KW-0813">Transport</keyword>
<dbReference type="SMART" id="SM00312">
    <property type="entry name" value="PX"/>
    <property type="match status" value="1"/>
</dbReference>
<dbReference type="InterPro" id="IPR036871">
    <property type="entry name" value="PX_dom_sf"/>
</dbReference>
<gene>
    <name evidence="13" type="ORF">NP493_718g04003</name>
</gene>
<evidence type="ECO:0000313" key="13">
    <source>
        <dbReference type="EMBL" id="KAK2175634.1"/>
    </source>
</evidence>
<reference evidence="13" key="1">
    <citation type="journal article" date="2023" name="Mol. Biol. Evol.">
        <title>Third-Generation Sequencing Reveals the Adaptive Role of the Epigenome in Three Deep-Sea Polychaetes.</title>
        <authorList>
            <person name="Perez M."/>
            <person name="Aroh O."/>
            <person name="Sun Y."/>
            <person name="Lan Y."/>
            <person name="Juniper S.K."/>
            <person name="Young C.R."/>
            <person name="Angers B."/>
            <person name="Qian P.Y."/>
        </authorList>
    </citation>
    <scope>NUCLEOTIDE SEQUENCE</scope>
    <source>
        <strain evidence="13">R07B-5</strain>
    </source>
</reference>
<dbReference type="Gene3D" id="3.30.1520.10">
    <property type="entry name" value="Phox-like domain"/>
    <property type="match status" value="1"/>
</dbReference>
<evidence type="ECO:0000256" key="3">
    <source>
        <dbReference type="ARBA" id="ARBA00004555"/>
    </source>
</evidence>
<name>A0AAD9KQS5_RIDPI</name>
<dbReference type="FunFam" id="3.30.1520.10:FF:000016">
    <property type="entry name" value="Sorting nexin 2"/>
    <property type="match status" value="1"/>
</dbReference>
<organism evidence="13 14">
    <name type="scientific">Ridgeia piscesae</name>
    <name type="common">Tubeworm</name>
    <dbReference type="NCBI Taxonomy" id="27915"/>
    <lineage>
        <taxon>Eukaryota</taxon>
        <taxon>Metazoa</taxon>
        <taxon>Spiralia</taxon>
        <taxon>Lophotrochozoa</taxon>
        <taxon>Annelida</taxon>
        <taxon>Polychaeta</taxon>
        <taxon>Sedentaria</taxon>
        <taxon>Canalipalpata</taxon>
        <taxon>Sabellida</taxon>
        <taxon>Siboglinidae</taxon>
        <taxon>Ridgeia</taxon>
    </lineage>
</organism>
<comment type="similarity">
    <text evidence="4">Belongs to the sorting nexin family.</text>
</comment>
<evidence type="ECO:0000256" key="10">
    <source>
        <dbReference type="ARBA" id="ARBA00023136"/>
    </source>
</evidence>
<dbReference type="GO" id="GO:0035091">
    <property type="term" value="F:phosphatidylinositol binding"/>
    <property type="evidence" value="ECO:0007669"/>
    <property type="project" value="InterPro"/>
</dbReference>
<evidence type="ECO:0000256" key="2">
    <source>
        <dbReference type="ARBA" id="ARBA00004496"/>
    </source>
</evidence>
<dbReference type="GO" id="GO:0005794">
    <property type="term" value="C:Golgi apparatus"/>
    <property type="evidence" value="ECO:0007669"/>
    <property type="project" value="UniProtKB-SubCell"/>
</dbReference>
<evidence type="ECO:0000256" key="6">
    <source>
        <dbReference type="ARBA" id="ARBA00022490"/>
    </source>
</evidence>
<dbReference type="GO" id="GO:0015031">
    <property type="term" value="P:protein transport"/>
    <property type="evidence" value="ECO:0007669"/>
    <property type="project" value="UniProtKB-KW"/>
</dbReference>
<dbReference type="GO" id="GO:0005829">
    <property type="term" value="C:cytosol"/>
    <property type="evidence" value="ECO:0007669"/>
    <property type="project" value="GOC"/>
</dbReference>
<evidence type="ECO:0000256" key="5">
    <source>
        <dbReference type="ARBA" id="ARBA00022448"/>
    </source>
</evidence>
<proteinExistence type="inferred from homology"/>
<evidence type="ECO:0000256" key="4">
    <source>
        <dbReference type="ARBA" id="ARBA00010883"/>
    </source>
</evidence>
<dbReference type="Pfam" id="PF09325">
    <property type="entry name" value="Vps5"/>
    <property type="match status" value="2"/>
</dbReference>
<evidence type="ECO:0000256" key="9">
    <source>
        <dbReference type="ARBA" id="ARBA00023034"/>
    </source>
</evidence>
<dbReference type="FunFam" id="1.20.1270.60:FF:000022">
    <property type="entry name" value="Sorting nexin 3 protein"/>
    <property type="match status" value="1"/>
</dbReference>
<keyword evidence="8" id="KW-0653">Protein transport</keyword>
<feature type="compositionally biased region" description="Polar residues" evidence="11">
    <location>
        <begin position="81"/>
        <end position="93"/>
    </location>
</feature>
<dbReference type="PANTHER" id="PTHR10555:SF170">
    <property type="entry name" value="FI18122P1"/>
    <property type="match status" value="1"/>
</dbReference>
<protein>
    <recommendedName>
        <fullName evidence="12">PX domain-containing protein</fullName>
    </recommendedName>
</protein>
<keyword evidence="7" id="KW-0597">Phosphoprotein</keyword>
<dbReference type="Proteomes" id="UP001209878">
    <property type="component" value="Unassembled WGS sequence"/>
</dbReference>
<evidence type="ECO:0000256" key="11">
    <source>
        <dbReference type="SAM" id="MobiDB-lite"/>
    </source>
</evidence>